<dbReference type="KEGG" id="ppg:PputGB1_1091"/>
<organism evidence="6 7">
    <name type="scientific">Pseudomonas putida (strain GB-1)</name>
    <dbReference type="NCBI Taxonomy" id="76869"/>
    <lineage>
        <taxon>Bacteria</taxon>
        <taxon>Pseudomonadati</taxon>
        <taxon>Pseudomonadota</taxon>
        <taxon>Gammaproteobacteria</taxon>
        <taxon>Pseudomonadales</taxon>
        <taxon>Pseudomonadaceae</taxon>
        <taxon>Pseudomonas</taxon>
    </lineage>
</organism>
<dbReference type="Pfam" id="PF13416">
    <property type="entry name" value="SBP_bac_8"/>
    <property type="match status" value="1"/>
</dbReference>
<dbReference type="PANTHER" id="PTHR30222:SF18">
    <property type="entry name" value="BIFUNCTIONAL POLYHYDROXYBUTYRATE SYNTHASE _ ABC TRANSPORTER PERIPLASMIC BINDING PROTEIN-RELATED"/>
    <property type="match status" value="1"/>
</dbReference>
<evidence type="ECO:0000313" key="7">
    <source>
        <dbReference type="Proteomes" id="UP000002157"/>
    </source>
</evidence>
<evidence type="ECO:0000256" key="3">
    <source>
        <dbReference type="ARBA" id="ARBA00022729"/>
    </source>
</evidence>
<feature type="signal peptide" evidence="5">
    <location>
        <begin position="1"/>
        <end position="24"/>
    </location>
</feature>
<protein>
    <submittedName>
        <fullName evidence="6">Extracellular solute-binding protein family 1</fullName>
    </submittedName>
</protein>
<dbReference type="AlphaFoldDB" id="B0KRK5"/>
<dbReference type="InterPro" id="IPR006059">
    <property type="entry name" value="SBP"/>
</dbReference>
<keyword evidence="4" id="KW-0574">Periplasm</keyword>
<dbReference type="CDD" id="cd13588">
    <property type="entry name" value="PBP2_polyamine_1"/>
    <property type="match status" value="1"/>
</dbReference>
<keyword evidence="2" id="KW-0813">Transport</keyword>
<dbReference type="GO" id="GO:0015846">
    <property type="term" value="P:polyamine transport"/>
    <property type="evidence" value="ECO:0007669"/>
    <property type="project" value="InterPro"/>
</dbReference>
<dbReference type="PANTHER" id="PTHR30222">
    <property type="entry name" value="SPERMIDINE/PUTRESCINE-BINDING PERIPLASMIC PROTEIN"/>
    <property type="match status" value="1"/>
</dbReference>
<evidence type="ECO:0000256" key="5">
    <source>
        <dbReference type="SAM" id="SignalP"/>
    </source>
</evidence>
<dbReference type="EMBL" id="CP000926">
    <property type="protein sequence ID" value="ABY96999.1"/>
    <property type="molecule type" value="Genomic_DNA"/>
</dbReference>
<gene>
    <name evidence="6" type="ordered locus">PputGB1_1091</name>
</gene>
<name>B0KRK5_PSEPG</name>
<dbReference type="Gene3D" id="3.40.190.10">
    <property type="entry name" value="Periplasmic binding protein-like II"/>
    <property type="match status" value="2"/>
</dbReference>
<comment type="subcellular location">
    <subcellularLocation>
        <location evidence="1">Periplasm</location>
    </subcellularLocation>
</comment>
<dbReference type="HOGENOM" id="CLU_026974_1_5_6"/>
<proteinExistence type="predicted"/>
<dbReference type="SUPFAM" id="SSF53850">
    <property type="entry name" value="Periplasmic binding protein-like II"/>
    <property type="match status" value="1"/>
</dbReference>
<dbReference type="NCBIfam" id="NF041888">
    <property type="entry name" value="ABC_SBP_YdcS"/>
    <property type="match status" value="1"/>
</dbReference>
<dbReference type="Proteomes" id="UP000002157">
    <property type="component" value="Chromosome"/>
</dbReference>
<dbReference type="GO" id="GO:0042597">
    <property type="term" value="C:periplasmic space"/>
    <property type="evidence" value="ECO:0007669"/>
    <property type="project" value="UniProtKB-SubCell"/>
</dbReference>
<accession>B0KRK5</accession>
<keyword evidence="3 5" id="KW-0732">Signal</keyword>
<evidence type="ECO:0000256" key="4">
    <source>
        <dbReference type="ARBA" id="ARBA00022764"/>
    </source>
</evidence>
<dbReference type="InterPro" id="IPR001188">
    <property type="entry name" value="Sperm_putr-bd"/>
</dbReference>
<evidence type="ECO:0000256" key="1">
    <source>
        <dbReference type="ARBA" id="ARBA00004418"/>
    </source>
</evidence>
<evidence type="ECO:0000256" key="2">
    <source>
        <dbReference type="ARBA" id="ARBA00022448"/>
    </source>
</evidence>
<dbReference type="GO" id="GO:0019808">
    <property type="term" value="F:polyamine binding"/>
    <property type="evidence" value="ECO:0007669"/>
    <property type="project" value="InterPro"/>
</dbReference>
<reference evidence="6 7" key="1">
    <citation type="submission" date="2008-01" db="EMBL/GenBank/DDBJ databases">
        <title>Complete sequence of Pseudomonas putida GB-1.</title>
        <authorList>
            <consortium name="US DOE Joint Genome Institute"/>
            <person name="Copeland A."/>
            <person name="Lucas S."/>
            <person name="Lapidus A."/>
            <person name="Barry K."/>
            <person name="Glavina del Rio T."/>
            <person name="Dalin E."/>
            <person name="Tice H."/>
            <person name="Pitluck S."/>
            <person name="Bruce D."/>
            <person name="Goodwin L."/>
            <person name="Chertkov O."/>
            <person name="Brettin T."/>
            <person name="Detter J.C."/>
            <person name="Han C."/>
            <person name="Kuske C.R."/>
            <person name="Schmutz J."/>
            <person name="Larimer F."/>
            <person name="Land M."/>
            <person name="Hauser L."/>
            <person name="Kyrpides N."/>
            <person name="Kim E."/>
            <person name="McCarthy J.K."/>
            <person name="Richardson P."/>
        </authorList>
    </citation>
    <scope>NUCLEOTIDE SEQUENCE [LARGE SCALE GENOMIC DNA]</scope>
    <source>
        <strain evidence="6 7">GB-1</strain>
    </source>
</reference>
<sequence>MSVHKTALLGAMTGAVLASASLQAAEPPKALGAGEGRLDIVAWPGYIERGESDKAYDWVTGFEKETGCKVSVKTAATSDEMVSLMTKGGYDLVTASGDASLRLIVGKRVQPINTALIPNWKNIDPRLQNGGWYVVDKQVYGTPYQWGPNVLLYNTNTFKQAPTSWSVVFQPQDLPDGKPNKGRVQAYDGPIYIADAALYLKSAKPELGIKDPYELNEEQYKAVLELLRQQQPLIHRYWHDATVQMSDVKNEGVVASSSWGYMVNGLKAENQPVASTIPKEGATGWADTTMLHAEAKHPNCAYKWMDWSLQPKVQGDVAAWFGSLPAVPAACTGSQLLGAEGCKTNGFDNFDKIAFWKTPQAQGGKFVPYSRWTQDYIAIMGGR</sequence>
<feature type="chain" id="PRO_5002751507" evidence="5">
    <location>
        <begin position="25"/>
        <end position="383"/>
    </location>
</feature>
<dbReference type="PRINTS" id="PR00909">
    <property type="entry name" value="SPERMDNBNDNG"/>
</dbReference>
<evidence type="ECO:0000313" key="6">
    <source>
        <dbReference type="EMBL" id="ABY96999.1"/>
    </source>
</evidence>
<dbReference type="RefSeq" id="WP_012270780.1">
    <property type="nucleotide sequence ID" value="NC_010322.1"/>
</dbReference>
<dbReference type="eggNOG" id="COG0687">
    <property type="taxonomic scope" value="Bacteria"/>
</dbReference>